<dbReference type="EMBL" id="CAADRN010000089">
    <property type="protein sequence ID" value="VFU12565.1"/>
    <property type="molecule type" value="Genomic_DNA"/>
</dbReference>
<feature type="domain" description="MobA-like NTP transferase" evidence="1">
    <location>
        <begin position="26"/>
        <end position="132"/>
    </location>
</feature>
<protein>
    <submittedName>
        <fullName evidence="2">2-phospho-L-lactate guanylyltransferase</fullName>
        <ecNumber evidence="2">2.7.7.68</ecNumber>
    </submittedName>
</protein>
<name>A0A485LX22_9ZZZZ</name>
<dbReference type="EC" id="2.7.7.68" evidence="2"/>
<keyword evidence="2" id="KW-0548">Nucleotidyltransferase</keyword>
<dbReference type="SUPFAM" id="SSF53448">
    <property type="entry name" value="Nucleotide-diphospho-sugar transferases"/>
    <property type="match status" value="1"/>
</dbReference>
<evidence type="ECO:0000313" key="2">
    <source>
        <dbReference type="EMBL" id="VFU12565.1"/>
    </source>
</evidence>
<proteinExistence type="predicted"/>
<reference evidence="2" key="1">
    <citation type="submission" date="2019-03" db="EMBL/GenBank/DDBJ databases">
        <authorList>
            <person name="Hao L."/>
        </authorList>
    </citation>
    <scope>NUCLEOTIDE SEQUENCE</scope>
</reference>
<gene>
    <name evidence="2" type="primary">cofC</name>
    <name evidence="2" type="ORF">SCFA_1790001</name>
</gene>
<dbReference type="InterPro" id="IPR025877">
    <property type="entry name" value="MobA-like_NTP_Trfase"/>
</dbReference>
<keyword evidence="2" id="KW-0808">Transferase</keyword>
<dbReference type="InterPro" id="IPR029044">
    <property type="entry name" value="Nucleotide-diphossugar_trans"/>
</dbReference>
<organism evidence="2">
    <name type="scientific">anaerobic digester metagenome</name>
    <dbReference type="NCBI Taxonomy" id="1263854"/>
    <lineage>
        <taxon>unclassified sequences</taxon>
        <taxon>metagenomes</taxon>
        <taxon>ecological metagenomes</taxon>
    </lineage>
</organism>
<dbReference type="AlphaFoldDB" id="A0A485LX22"/>
<evidence type="ECO:0000259" key="1">
    <source>
        <dbReference type="Pfam" id="PF12804"/>
    </source>
</evidence>
<dbReference type="GO" id="GO:0043814">
    <property type="term" value="F:phospholactate guanylyltransferase activity"/>
    <property type="evidence" value="ECO:0007669"/>
    <property type="project" value="UniProtKB-EC"/>
</dbReference>
<accession>A0A485LX22</accession>
<sequence length="252" mass="27480">MVDAVVLAGSSNDGPLKDCSSVRYEALIPVGSKSMVEYVVEALLQARGIRRVLVIGPAADLTPLLAGERVSVADSAGGIMENIEVGLKHLSGERRVLLVTSDIPMLTPRAVENFLDLCGDMSGDLYYPIISKDEVEIKYPSTRRTYVSLKEGVFTGGNMFLLNPDVFQKCLENGQKIIRLRKSPLGLCRLLGVGFVIKFLLRLLTLAEAERKVSQLLGMIKGVVVISKYPEVGVDIDKPNDLELAYKAMGVR</sequence>
<dbReference type="Gene3D" id="3.90.550.10">
    <property type="entry name" value="Spore Coat Polysaccharide Biosynthesis Protein SpsA, Chain A"/>
    <property type="match status" value="1"/>
</dbReference>
<dbReference type="Pfam" id="PF12804">
    <property type="entry name" value="NTP_transf_3"/>
    <property type="match status" value="1"/>
</dbReference>